<accession>A0ABR1A4H2</accession>
<name>A0ABR1A4H2_HUSHU</name>
<dbReference type="Pfam" id="PF06825">
    <property type="entry name" value="HSBP1"/>
    <property type="match status" value="1"/>
</dbReference>
<gene>
    <name evidence="2" type="ORF">HHUSO_G3703</name>
</gene>
<dbReference type="PANTHER" id="PTHR19424:SF0">
    <property type="entry name" value="HEAT SHOCK FACTOR BINDING PROTEIN 1"/>
    <property type="match status" value="1"/>
</dbReference>
<evidence type="ECO:0000256" key="1">
    <source>
        <dbReference type="ARBA" id="ARBA00006349"/>
    </source>
</evidence>
<comment type="similarity">
    <text evidence="1">Belongs to the HSBP1 family.</text>
</comment>
<dbReference type="EMBL" id="JAHFZB010000003">
    <property type="protein sequence ID" value="KAK6491596.1"/>
    <property type="molecule type" value="Genomic_DNA"/>
</dbReference>
<dbReference type="PANTHER" id="PTHR19424">
    <property type="entry name" value="HEAT SHOCK FACTOR BINDING PROTEIN 1"/>
    <property type="match status" value="1"/>
</dbReference>
<evidence type="ECO:0000313" key="2">
    <source>
        <dbReference type="EMBL" id="KAK6491596.1"/>
    </source>
</evidence>
<keyword evidence="3" id="KW-1185">Reference proteome</keyword>
<protein>
    <submittedName>
        <fullName evidence="2">Heat shock factor-binding protein 1-like</fullName>
    </submittedName>
</protein>
<dbReference type="InterPro" id="IPR009643">
    <property type="entry name" value="HS1-bd"/>
</dbReference>
<proteinExistence type="inferred from homology"/>
<dbReference type="Gene3D" id="1.20.5.430">
    <property type="match status" value="1"/>
</dbReference>
<comment type="caution">
    <text evidence="2">The sequence shown here is derived from an EMBL/GenBank/DDBJ whole genome shotgun (WGS) entry which is preliminary data.</text>
</comment>
<evidence type="ECO:0000313" key="3">
    <source>
        <dbReference type="Proteomes" id="UP001369086"/>
    </source>
</evidence>
<sequence length="77" mass="8759">MKSKRDQHYMMADGNPTSVQDLSAFVITAMKLKLFFFNILLDEMGTRIDDLEKNVSDLMTLAGMDEPVEDSKVKKNT</sequence>
<reference evidence="2 3" key="1">
    <citation type="submission" date="2021-05" db="EMBL/GenBank/DDBJ databases">
        <authorList>
            <person name="Zahm M."/>
            <person name="Klopp C."/>
            <person name="Cabau C."/>
            <person name="Kuhl H."/>
            <person name="Suciu R."/>
            <person name="Ciorpac M."/>
            <person name="Holostenco D."/>
            <person name="Gessner J."/>
            <person name="Wuertz S."/>
            <person name="Hohne C."/>
            <person name="Stock M."/>
            <person name="Gislard M."/>
            <person name="Lluch J."/>
            <person name="Milhes M."/>
            <person name="Lampietro C."/>
            <person name="Lopez Roques C."/>
            <person name="Donnadieu C."/>
            <person name="Du K."/>
            <person name="Schartl M."/>
            <person name="Guiguen Y."/>
        </authorList>
    </citation>
    <scope>NUCLEOTIDE SEQUENCE [LARGE SCALE GENOMIC DNA]</scope>
    <source>
        <strain evidence="2">Hh-F2</strain>
        <tissue evidence="2">Blood</tissue>
    </source>
</reference>
<dbReference type="Proteomes" id="UP001369086">
    <property type="component" value="Unassembled WGS sequence"/>
</dbReference>
<organism evidence="2 3">
    <name type="scientific">Huso huso</name>
    <name type="common">Beluga</name>
    <name type="synonym">Acipenser huso</name>
    <dbReference type="NCBI Taxonomy" id="61971"/>
    <lineage>
        <taxon>Eukaryota</taxon>
        <taxon>Metazoa</taxon>
        <taxon>Chordata</taxon>
        <taxon>Craniata</taxon>
        <taxon>Vertebrata</taxon>
        <taxon>Euteleostomi</taxon>
        <taxon>Actinopterygii</taxon>
        <taxon>Chondrostei</taxon>
        <taxon>Acipenseriformes</taxon>
        <taxon>Acipenseridae</taxon>
        <taxon>Huso</taxon>
    </lineage>
</organism>